<accession>A0A645D6Y3</accession>
<dbReference type="InterPro" id="IPR018534">
    <property type="entry name" value="Tet_reg_excision_RteC"/>
</dbReference>
<gene>
    <name evidence="1" type="ORF">SDC9_131463</name>
</gene>
<reference evidence="1" key="1">
    <citation type="submission" date="2019-08" db="EMBL/GenBank/DDBJ databases">
        <authorList>
            <person name="Kucharzyk K."/>
            <person name="Murdoch R.W."/>
            <person name="Higgins S."/>
            <person name="Loffler F."/>
        </authorList>
    </citation>
    <scope>NUCLEOTIDE SEQUENCE</scope>
</reference>
<sequence>MKAKIDSIIEELNNMIQVKELEFIDVLTNAPQIISSLELGFEKLKWLISNYEFKEQNEEIIFFKIQKPKLFSKLIYYQKIYHLELNRPVSSYQTQRFFLERELEHINIFWSSNVDFIQYYRSGKTSMDEFYFLRGKRDIELNLDSFYFERDPKFSTYFDFKVSKLLANDLLAAYINYELTKLKQQENEFEALSPVFSQEKWTDKKTALVEIIYSIHEEKSINAGQIEIKALATILGKIFNVDLSDIYHIYLDIRSRKTNRTEYLSRLIKALNKRMDEADSK</sequence>
<evidence type="ECO:0008006" key="2">
    <source>
        <dbReference type="Google" id="ProtNLM"/>
    </source>
</evidence>
<protein>
    <recommendedName>
        <fullName evidence="2">RteC protein</fullName>
    </recommendedName>
</protein>
<proteinExistence type="predicted"/>
<dbReference type="Pfam" id="PF09357">
    <property type="entry name" value="RteC"/>
    <property type="match status" value="1"/>
</dbReference>
<dbReference type="AlphaFoldDB" id="A0A645D6Y3"/>
<organism evidence="1">
    <name type="scientific">bioreactor metagenome</name>
    <dbReference type="NCBI Taxonomy" id="1076179"/>
    <lineage>
        <taxon>unclassified sequences</taxon>
        <taxon>metagenomes</taxon>
        <taxon>ecological metagenomes</taxon>
    </lineage>
</organism>
<evidence type="ECO:0000313" key="1">
    <source>
        <dbReference type="EMBL" id="MPM84392.1"/>
    </source>
</evidence>
<name>A0A645D6Y3_9ZZZZ</name>
<comment type="caution">
    <text evidence="1">The sequence shown here is derived from an EMBL/GenBank/DDBJ whole genome shotgun (WGS) entry which is preliminary data.</text>
</comment>
<dbReference type="EMBL" id="VSSQ01032955">
    <property type="protein sequence ID" value="MPM84392.1"/>
    <property type="molecule type" value="Genomic_DNA"/>
</dbReference>